<dbReference type="OrthoDB" id="2821454at2"/>
<evidence type="ECO:0000313" key="2">
    <source>
        <dbReference type="EMBL" id="QDP41099.1"/>
    </source>
</evidence>
<reference evidence="2 3" key="1">
    <citation type="submission" date="2019-07" db="EMBL/GenBank/DDBJ databases">
        <authorList>
            <person name="Li J."/>
        </authorList>
    </citation>
    <scope>NUCLEOTIDE SEQUENCE [LARGE SCALE GENOMIC DNA]</scope>
    <source>
        <strain evidence="2 3">TKL69</strain>
    </source>
</reference>
<gene>
    <name evidence="2" type="ORF">FN924_13405</name>
</gene>
<dbReference type="RefSeq" id="WP_143895300.1">
    <property type="nucleotide sequence ID" value="NZ_CP041666.1"/>
</dbReference>
<dbReference type="InterPro" id="IPR032599">
    <property type="entry name" value="YcdB/YcdC_rep_domain"/>
</dbReference>
<proteinExistence type="predicted"/>
<sequence length="473" mass="55413">MDKKELKQKALTLVSIPDHYETIIEECMVEENGEGEAFFTWANKEREEGISVTLDLDGNLLKLSIDKKMVEEIRPSLDIQERKELAEQFLLTHHPEALTSLTYHRSENRSRAVRFYYEQIVMDLPLPSAGCFIDVTAKGEIVTFSLDGIKSNPKIPEKFIQKQKLFHDVTSRLSFNLLITKLYKNLYEVEKDRLYMVYEPEPFMEYVVDAVEPTLSTIHEEEEKVYTPLPKIETTRFERSTIEEIVGITDNMEMIRKVDLGEETGMVWRDRDWENETNSRSVDGFFHNQNDGTVKAFVTESGDVRSFMWFAERTGEKSLNRDECFQITLDFLQSMIPEYMPYLNVKMTSDDGDEMSDKEHFLFRVHNGHGITFQTEIVTVAINRTTGRVDYYSGPRASVEELEELPLEPRYSEERVKEKFLEHLDFDLAWTRDYEEEDGSYKLVYKPCDRQSRRKVRFIDALTGEVILDKEDD</sequence>
<dbReference type="KEGG" id="aqt:FN924_13405"/>
<keyword evidence="3" id="KW-1185">Reference proteome</keyword>
<dbReference type="AlphaFoldDB" id="A0A516KI89"/>
<name>A0A516KI89_9BACI</name>
<evidence type="ECO:0000313" key="3">
    <source>
        <dbReference type="Proteomes" id="UP000315215"/>
    </source>
</evidence>
<feature type="domain" description="YcdB/YcdC repeated" evidence="1">
    <location>
        <begin position="3"/>
        <end position="147"/>
    </location>
</feature>
<evidence type="ECO:0000259" key="1">
    <source>
        <dbReference type="Pfam" id="PF16244"/>
    </source>
</evidence>
<accession>A0A516KI89</accession>
<dbReference type="Pfam" id="PF16244">
    <property type="entry name" value="DUF4901"/>
    <property type="match status" value="2"/>
</dbReference>
<dbReference type="Proteomes" id="UP000315215">
    <property type="component" value="Chromosome"/>
</dbReference>
<feature type="domain" description="YcdB/YcdC repeated" evidence="1">
    <location>
        <begin position="238"/>
        <end position="395"/>
    </location>
</feature>
<dbReference type="EMBL" id="CP041666">
    <property type="protein sequence ID" value="QDP41099.1"/>
    <property type="molecule type" value="Genomic_DNA"/>
</dbReference>
<protein>
    <submittedName>
        <fullName evidence="2">DUF4901 domain-containing protein</fullName>
    </submittedName>
</protein>
<organism evidence="2 3">
    <name type="scientific">Radiobacillus deserti</name>
    <dbReference type="NCBI Taxonomy" id="2594883"/>
    <lineage>
        <taxon>Bacteria</taxon>
        <taxon>Bacillati</taxon>
        <taxon>Bacillota</taxon>
        <taxon>Bacilli</taxon>
        <taxon>Bacillales</taxon>
        <taxon>Bacillaceae</taxon>
        <taxon>Radiobacillus</taxon>
    </lineage>
</organism>